<dbReference type="AlphaFoldDB" id="A0A8H5HTI2"/>
<evidence type="ECO:0000313" key="3">
    <source>
        <dbReference type="EMBL" id="KAF5388935.1"/>
    </source>
</evidence>
<name>A0A8H5HTI2_9AGAR</name>
<feature type="compositionally biased region" description="Polar residues" evidence="2">
    <location>
        <begin position="20"/>
        <end position="33"/>
    </location>
</feature>
<comment type="caution">
    <text evidence="3">The sequence shown here is derived from an EMBL/GenBank/DDBJ whole genome shotgun (WGS) entry which is preliminary data.</text>
</comment>
<proteinExistence type="predicted"/>
<reference evidence="3 4" key="1">
    <citation type="journal article" date="2020" name="ISME J.">
        <title>Uncovering the hidden diversity of litter-decomposition mechanisms in mushroom-forming fungi.</title>
        <authorList>
            <person name="Floudas D."/>
            <person name="Bentzer J."/>
            <person name="Ahren D."/>
            <person name="Johansson T."/>
            <person name="Persson P."/>
            <person name="Tunlid A."/>
        </authorList>
    </citation>
    <scope>NUCLEOTIDE SEQUENCE [LARGE SCALE GENOMIC DNA]</scope>
    <source>
        <strain evidence="3 4">CBS 406.79</strain>
    </source>
</reference>
<evidence type="ECO:0008006" key="5">
    <source>
        <dbReference type="Google" id="ProtNLM"/>
    </source>
</evidence>
<keyword evidence="1" id="KW-0547">Nucleotide-binding</keyword>
<feature type="region of interest" description="Disordered" evidence="2">
    <location>
        <begin position="1"/>
        <end position="33"/>
    </location>
</feature>
<gene>
    <name evidence="3" type="ORF">D9757_005111</name>
</gene>
<dbReference type="PROSITE" id="PS00107">
    <property type="entry name" value="PROTEIN_KINASE_ATP"/>
    <property type="match status" value="1"/>
</dbReference>
<dbReference type="InterPro" id="IPR011009">
    <property type="entry name" value="Kinase-like_dom_sf"/>
</dbReference>
<evidence type="ECO:0000256" key="1">
    <source>
        <dbReference type="PROSITE-ProRule" id="PRU10141"/>
    </source>
</evidence>
<keyword evidence="1" id="KW-0067">ATP-binding</keyword>
<protein>
    <recommendedName>
        <fullName evidence="5">Protein kinase domain-containing protein</fullName>
    </recommendedName>
</protein>
<accession>A0A8H5HTI2</accession>
<dbReference type="InterPro" id="IPR017441">
    <property type="entry name" value="Protein_kinase_ATP_BS"/>
</dbReference>
<dbReference type="OrthoDB" id="3182995at2759"/>
<keyword evidence="4" id="KW-1185">Reference proteome</keyword>
<dbReference type="EMBL" id="JAACJN010000025">
    <property type="protein sequence ID" value="KAF5388935.1"/>
    <property type="molecule type" value="Genomic_DNA"/>
</dbReference>
<dbReference type="SUPFAM" id="SSF56112">
    <property type="entry name" value="Protein kinase-like (PK-like)"/>
    <property type="match status" value="1"/>
</dbReference>
<evidence type="ECO:0000313" key="4">
    <source>
        <dbReference type="Proteomes" id="UP000518752"/>
    </source>
</evidence>
<sequence>MNSGRLRDNLLCNPIGGNGTKNSAQPTPYARDNSTTHVCVSPLTVTVMVSLMLTPLHLTILIVPSSFSLFSALTVTSDLFRLDLARSETFPANRFHTDKKAYWRDRQFVALPPPTEAARLELELGKELGAGGTGVVHTARVVNQNSNATIPSQVVVKFARLNHCRNLAREAWIYERMANLTELNGTVVPHCYGFFTAKLPECYWTSSDDDDVYGYDYLGNNDHSSHPKYPWMFRSYDENRDCDDTLDDDRLFAPLEDPEGEKRRFKDQSPWNKWIPDPNDPLIAVLVMDKGGPAYTLEDEQDRDVRWDIELLLQDFQLAGIGHGDFRMCNLVRAPPQTTMCSFHKVVHQWNVIDFNRSWVVDLKREKRRNYAAALIKPMYPGSYFHN</sequence>
<feature type="binding site" evidence="1">
    <location>
        <position position="157"/>
    </location>
    <ligand>
        <name>ATP</name>
        <dbReference type="ChEBI" id="CHEBI:30616"/>
    </ligand>
</feature>
<dbReference type="Proteomes" id="UP000518752">
    <property type="component" value="Unassembled WGS sequence"/>
</dbReference>
<organism evidence="3 4">
    <name type="scientific">Collybiopsis confluens</name>
    <dbReference type="NCBI Taxonomy" id="2823264"/>
    <lineage>
        <taxon>Eukaryota</taxon>
        <taxon>Fungi</taxon>
        <taxon>Dikarya</taxon>
        <taxon>Basidiomycota</taxon>
        <taxon>Agaricomycotina</taxon>
        <taxon>Agaricomycetes</taxon>
        <taxon>Agaricomycetidae</taxon>
        <taxon>Agaricales</taxon>
        <taxon>Marasmiineae</taxon>
        <taxon>Omphalotaceae</taxon>
        <taxon>Collybiopsis</taxon>
    </lineage>
</organism>
<dbReference type="GO" id="GO:0005524">
    <property type="term" value="F:ATP binding"/>
    <property type="evidence" value="ECO:0007669"/>
    <property type="project" value="UniProtKB-UniRule"/>
</dbReference>
<evidence type="ECO:0000256" key="2">
    <source>
        <dbReference type="SAM" id="MobiDB-lite"/>
    </source>
</evidence>